<dbReference type="STRING" id="660517.SAMN04487946_104251"/>
<dbReference type="InterPro" id="IPR029058">
    <property type="entry name" value="AB_hydrolase_fold"/>
</dbReference>
<protein>
    <submittedName>
        <fullName evidence="3">Pimeloyl-ACP methyl ester carboxylesterase</fullName>
    </submittedName>
</protein>
<evidence type="ECO:0000313" key="4">
    <source>
        <dbReference type="Proteomes" id="UP000199170"/>
    </source>
</evidence>
<feature type="region of interest" description="Disordered" evidence="1">
    <location>
        <begin position="268"/>
        <end position="300"/>
    </location>
</feature>
<dbReference type="AlphaFoldDB" id="A0A1H3FYZ1"/>
<dbReference type="InterPro" id="IPR050471">
    <property type="entry name" value="AB_hydrolase"/>
</dbReference>
<dbReference type="InterPro" id="IPR000073">
    <property type="entry name" value="AB_hydrolase_1"/>
</dbReference>
<feature type="compositionally biased region" description="Basic and acidic residues" evidence="1">
    <location>
        <begin position="285"/>
        <end position="300"/>
    </location>
</feature>
<sequence length="300" mass="31701">MSPKPAAAGDLRTVPIADGARELAYAEYGDPAGAPVVFLHGTPGSRRLGGLLDSAAADHGVRLIAPDRPGYGSSDPWPNRSIADTAATVFRVLDDADVQTAGIIAFSGGAPYALTAAAERPSRLTRVDVVSGTVPPAIRESTPAVQRLLFGMASTAPSVLRGVLRGQAWLAARLDPSFVTAQYTADDRQTPVPSDVAETVRTDFRTALRDGAAGTVTELRHAASEWAVPSLDGDVDIRIRHGTRDGNVPIEDARRFASDLPARFETEANADHLGTLRRSAPALLAEHRRRDPSPALEHGD</sequence>
<dbReference type="PANTHER" id="PTHR43433:SF10">
    <property type="entry name" value="AB HYDROLASE-1 DOMAIN-CONTAINING PROTEIN"/>
    <property type="match status" value="1"/>
</dbReference>
<evidence type="ECO:0000256" key="1">
    <source>
        <dbReference type="SAM" id="MobiDB-lite"/>
    </source>
</evidence>
<evidence type="ECO:0000259" key="2">
    <source>
        <dbReference type="Pfam" id="PF00561"/>
    </source>
</evidence>
<keyword evidence="4" id="KW-1185">Reference proteome</keyword>
<dbReference type="Gene3D" id="3.40.50.1820">
    <property type="entry name" value="alpha/beta hydrolase"/>
    <property type="match status" value="1"/>
</dbReference>
<feature type="domain" description="AB hydrolase-1" evidence="2">
    <location>
        <begin position="35"/>
        <end position="274"/>
    </location>
</feature>
<gene>
    <name evidence="3" type="ORF">SAMN04487946_104251</name>
</gene>
<accession>A0A1H3FYZ1</accession>
<proteinExistence type="predicted"/>
<dbReference type="Pfam" id="PF00561">
    <property type="entry name" value="Abhydrolase_1"/>
    <property type="match status" value="1"/>
</dbReference>
<reference evidence="4" key="1">
    <citation type="submission" date="2016-10" db="EMBL/GenBank/DDBJ databases">
        <authorList>
            <person name="Varghese N."/>
            <person name="Submissions S."/>
        </authorList>
    </citation>
    <scope>NUCLEOTIDE SEQUENCE [LARGE SCALE GENOMIC DNA]</scope>
    <source>
        <strain evidence="4">CGMCC 1.10118</strain>
    </source>
</reference>
<dbReference type="PANTHER" id="PTHR43433">
    <property type="entry name" value="HYDROLASE, ALPHA/BETA FOLD FAMILY PROTEIN"/>
    <property type="match status" value="1"/>
</dbReference>
<dbReference type="SUPFAM" id="SSF53474">
    <property type="entry name" value="alpha/beta-Hydrolases"/>
    <property type="match status" value="1"/>
</dbReference>
<dbReference type="OrthoDB" id="9890at2157"/>
<name>A0A1H3FYZ1_9EURY</name>
<dbReference type="RefSeq" id="WP_089766814.1">
    <property type="nucleotide sequence ID" value="NZ_FNPB01000004.1"/>
</dbReference>
<dbReference type="Proteomes" id="UP000199170">
    <property type="component" value="Unassembled WGS sequence"/>
</dbReference>
<dbReference type="EMBL" id="FNPB01000004">
    <property type="protein sequence ID" value="SDX96196.1"/>
    <property type="molecule type" value="Genomic_DNA"/>
</dbReference>
<organism evidence="3 4">
    <name type="scientific">Halobellus clavatus</name>
    <dbReference type="NCBI Taxonomy" id="660517"/>
    <lineage>
        <taxon>Archaea</taxon>
        <taxon>Methanobacteriati</taxon>
        <taxon>Methanobacteriota</taxon>
        <taxon>Stenosarchaea group</taxon>
        <taxon>Halobacteria</taxon>
        <taxon>Halobacteriales</taxon>
        <taxon>Haloferacaceae</taxon>
        <taxon>Halobellus</taxon>
    </lineage>
</organism>
<evidence type="ECO:0000313" key="3">
    <source>
        <dbReference type="EMBL" id="SDX96196.1"/>
    </source>
</evidence>